<dbReference type="GO" id="GO:0043041">
    <property type="term" value="P:amino acid activation for nonribosomal peptide biosynthetic process"/>
    <property type="evidence" value="ECO:0007669"/>
    <property type="project" value="TreeGrafter"/>
</dbReference>
<dbReference type="InterPro" id="IPR009081">
    <property type="entry name" value="PP-bd_ACP"/>
</dbReference>
<dbReference type="SUPFAM" id="SSF47336">
    <property type="entry name" value="ACP-like"/>
    <property type="match status" value="1"/>
</dbReference>
<evidence type="ECO:0000313" key="5">
    <source>
        <dbReference type="Proteomes" id="UP000190367"/>
    </source>
</evidence>
<dbReference type="STRING" id="634771.SAMN04488128_1281"/>
<name>A0A1T4U934_9BACT</name>
<dbReference type="Pfam" id="PF00550">
    <property type="entry name" value="PP-binding"/>
    <property type="match status" value="1"/>
</dbReference>
<feature type="domain" description="Carrier" evidence="3">
    <location>
        <begin position="1"/>
        <end position="76"/>
    </location>
</feature>
<dbReference type="GO" id="GO:0044550">
    <property type="term" value="P:secondary metabolite biosynthetic process"/>
    <property type="evidence" value="ECO:0007669"/>
    <property type="project" value="TreeGrafter"/>
</dbReference>
<dbReference type="EMBL" id="FUWZ01000028">
    <property type="protein sequence ID" value="SKA49038.1"/>
    <property type="molecule type" value="Genomic_DNA"/>
</dbReference>
<reference evidence="5" key="1">
    <citation type="submission" date="2017-02" db="EMBL/GenBank/DDBJ databases">
        <authorList>
            <person name="Varghese N."/>
            <person name="Submissions S."/>
        </authorList>
    </citation>
    <scope>NUCLEOTIDE SEQUENCE [LARGE SCALE GENOMIC DNA]</scope>
    <source>
        <strain evidence="5">DSM 22224</strain>
    </source>
</reference>
<dbReference type="RefSeq" id="WP_143313392.1">
    <property type="nucleotide sequence ID" value="NZ_FUWZ01000028.1"/>
</dbReference>
<sequence length="95" mass="10757">TGDTAIRLAAIWADVLKLDVSDISATASFFAMGGHSLNALVLRNRIYQAFKVQMTLKDLFEHSTLEKAAEYIDNETWLKKDGRQEIATDEEYLFD</sequence>
<evidence type="ECO:0000256" key="2">
    <source>
        <dbReference type="ARBA" id="ARBA00022553"/>
    </source>
</evidence>
<keyword evidence="2" id="KW-0597">Phosphoprotein</keyword>
<dbReference type="GO" id="GO:0031177">
    <property type="term" value="F:phosphopantetheine binding"/>
    <property type="evidence" value="ECO:0007669"/>
    <property type="project" value="InterPro"/>
</dbReference>
<organism evidence="4 5">
    <name type="scientific">Chitinophaga eiseniae</name>
    <dbReference type="NCBI Taxonomy" id="634771"/>
    <lineage>
        <taxon>Bacteria</taxon>
        <taxon>Pseudomonadati</taxon>
        <taxon>Bacteroidota</taxon>
        <taxon>Chitinophagia</taxon>
        <taxon>Chitinophagales</taxon>
        <taxon>Chitinophagaceae</taxon>
        <taxon>Chitinophaga</taxon>
    </lineage>
</organism>
<keyword evidence="5" id="KW-1185">Reference proteome</keyword>
<dbReference type="Proteomes" id="UP000190367">
    <property type="component" value="Unassembled WGS sequence"/>
</dbReference>
<accession>A0A1T4U934</accession>
<dbReference type="PROSITE" id="PS50075">
    <property type="entry name" value="CARRIER"/>
    <property type="match status" value="1"/>
</dbReference>
<dbReference type="PANTHER" id="PTHR45527:SF1">
    <property type="entry name" value="FATTY ACID SYNTHASE"/>
    <property type="match status" value="1"/>
</dbReference>
<evidence type="ECO:0000256" key="1">
    <source>
        <dbReference type="ARBA" id="ARBA00022450"/>
    </source>
</evidence>
<dbReference type="InterPro" id="IPR020806">
    <property type="entry name" value="PKS_PP-bd"/>
</dbReference>
<feature type="non-terminal residue" evidence="4">
    <location>
        <position position="1"/>
    </location>
</feature>
<dbReference type="AlphaFoldDB" id="A0A1T4U934"/>
<proteinExistence type="predicted"/>
<dbReference type="Gene3D" id="1.10.1200.10">
    <property type="entry name" value="ACP-like"/>
    <property type="match status" value="1"/>
</dbReference>
<dbReference type="SMART" id="SM00823">
    <property type="entry name" value="PKS_PP"/>
    <property type="match status" value="1"/>
</dbReference>
<dbReference type="OrthoDB" id="110547at2"/>
<dbReference type="InterPro" id="IPR036736">
    <property type="entry name" value="ACP-like_sf"/>
</dbReference>
<evidence type="ECO:0000259" key="3">
    <source>
        <dbReference type="PROSITE" id="PS50075"/>
    </source>
</evidence>
<dbReference type="GO" id="GO:0005737">
    <property type="term" value="C:cytoplasm"/>
    <property type="evidence" value="ECO:0007669"/>
    <property type="project" value="TreeGrafter"/>
</dbReference>
<gene>
    <name evidence="4" type="ORF">SAMN04488128_1281</name>
</gene>
<keyword evidence="1" id="KW-0596">Phosphopantetheine</keyword>
<dbReference type="PANTHER" id="PTHR45527">
    <property type="entry name" value="NONRIBOSOMAL PEPTIDE SYNTHETASE"/>
    <property type="match status" value="1"/>
</dbReference>
<protein>
    <submittedName>
        <fullName evidence="4">Phosphopantetheine attachment site</fullName>
    </submittedName>
</protein>
<evidence type="ECO:0000313" key="4">
    <source>
        <dbReference type="EMBL" id="SKA49038.1"/>
    </source>
</evidence>